<dbReference type="HOGENOM" id="CLU_045348_1_2_9"/>
<feature type="transmembrane region" description="Helical" evidence="7">
    <location>
        <begin position="259"/>
        <end position="280"/>
    </location>
</feature>
<reference evidence="8 9" key="1">
    <citation type="submission" date="2013-12" db="EMBL/GenBank/DDBJ databases">
        <authorList>
            <consortium name="DOE Joint Genome Institute"/>
            <person name="Smidt H."/>
            <person name="Huntemann M."/>
            <person name="Han J."/>
            <person name="Chen A."/>
            <person name="Kyrpides N."/>
            <person name="Mavromatis K."/>
            <person name="Markowitz V."/>
            <person name="Palaniappan K."/>
            <person name="Ivanova N."/>
            <person name="Schaumberg A."/>
            <person name="Pati A."/>
            <person name="Liolios K."/>
            <person name="Nordberg H.P."/>
            <person name="Cantor M.N."/>
            <person name="Hua S.X."/>
            <person name="Woyke T."/>
        </authorList>
    </citation>
    <scope>NUCLEOTIDE SEQUENCE [LARGE SCALE GENOMIC DNA]</scope>
    <source>
        <strain evidence="9">DSM 15288</strain>
    </source>
</reference>
<dbReference type="AlphaFoldDB" id="W0EC32"/>
<sequence length="314" mass="33470">MDVTWGASASANELAWGGMIAIYLFLAGIAGGAFLTASLTDLFNKKQYSKVIRSGAYIAPITIIIGLLLLVVDLGRPFTFWKLLLNVNFGSVMSIGVFIVSGFSALSVVYGFLVWSSAAAEKKVLITTANAEVAATSMITKVTSIGQGIQAIRKPIAALGVLFSIGTASYTGFLLSAIATNSFWHTSFLGSESIPFLPILFLVSAISTGLAATLIGAVNCSDLTVYKKVDIVLIIVEIILLSILYLSVNPIYFTESMTALFWLGVVLIGLLIPLILSIYGVAKHKNIVIPVCGMVVIGGLCLRYFVVYTGQLFR</sequence>
<keyword evidence="5 7" id="KW-1133">Transmembrane helix</keyword>
<accession>W0EC32</accession>
<keyword evidence="9" id="KW-1185">Reference proteome</keyword>
<dbReference type="Gene3D" id="1.20.1630.10">
    <property type="entry name" value="Formate dehydrogenase/DMSO reductase domain"/>
    <property type="match status" value="1"/>
</dbReference>
<dbReference type="OrthoDB" id="9778963at2"/>
<proteinExistence type="inferred from homology"/>
<dbReference type="GO" id="GO:0005886">
    <property type="term" value="C:plasma membrane"/>
    <property type="evidence" value="ECO:0007669"/>
    <property type="project" value="UniProtKB-SubCell"/>
</dbReference>
<feature type="transmembrane region" description="Helical" evidence="7">
    <location>
        <begin position="287"/>
        <end position="306"/>
    </location>
</feature>
<evidence type="ECO:0000313" key="8">
    <source>
        <dbReference type="EMBL" id="AHF06626.1"/>
    </source>
</evidence>
<keyword evidence="4 7" id="KW-0812">Transmembrane</keyword>
<feature type="transmembrane region" description="Helical" evidence="7">
    <location>
        <begin position="55"/>
        <end position="72"/>
    </location>
</feature>
<name>W0EC32_9FIRM</name>
<evidence type="ECO:0000256" key="6">
    <source>
        <dbReference type="ARBA" id="ARBA00023136"/>
    </source>
</evidence>
<feature type="transmembrane region" description="Helical" evidence="7">
    <location>
        <begin position="231"/>
        <end position="253"/>
    </location>
</feature>
<comment type="similarity">
    <text evidence="2">Belongs to the NrfD family.</text>
</comment>
<evidence type="ECO:0000256" key="1">
    <source>
        <dbReference type="ARBA" id="ARBA00004651"/>
    </source>
</evidence>
<dbReference type="PANTHER" id="PTHR34856">
    <property type="entry name" value="PROTEIN NRFD"/>
    <property type="match status" value="1"/>
</dbReference>
<keyword evidence="6 7" id="KW-0472">Membrane</keyword>
<dbReference type="STRING" id="871968.DESME_05800"/>
<dbReference type="RefSeq" id="WP_006717791.1">
    <property type="nucleotide sequence ID" value="NZ_CP007032.1"/>
</dbReference>
<dbReference type="eggNOG" id="COG3301">
    <property type="taxonomic scope" value="Bacteria"/>
</dbReference>
<evidence type="ECO:0000256" key="7">
    <source>
        <dbReference type="SAM" id="Phobius"/>
    </source>
</evidence>
<dbReference type="Proteomes" id="UP000010847">
    <property type="component" value="Chromosome"/>
</dbReference>
<protein>
    <submittedName>
        <fullName evidence="8">Polysulfide reductase</fullName>
    </submittedName>
</protein>
<dbReference type="Pfam" id="PF03916">
    <property type="entry name" value="NrfD"/>
    <property type="match status" value="1"/>
</dbReference>
<feature type="transmembrane region" description="Helical" evidence="7">
    <location>
        <begin position="20"/>
        <end position="43"/>
    </location>
</feature>
<evidence type="ECO:0000256" key="2">
    <source>
        <dbReference type="ARBA" id="ARBA00008929"/>
    </source>
</evidence>
<evidence type="ECO:0000256" key="5">
    <source>
        <dbReference type="ARBA" id="ARBA00022989"/>
    </source>
</evidence>
<feature type="transmembrane region" description="Helical" evidence="7">
    <location>
        <begin position="92"/>
        <end position="115"/>
    </location>
</feature>
<dbReference type="KEGG" id="dmt:DESME_05800"/>
<keyword evidence="3" id="KW-1003">Cell membrane</keyword>
<organism evidence="8 9">
    <name type="scientific">Desulfitobacterium metallireducens DSM 15288</name>
    <dbReference type="NCBI Taxonomy" id="871968"/>
    <lineage>
        <taxon>Bacteria</taxon>
        <taxon>Bacillati</taxon>
        <taxon>Bacillota</taxon>
        <taxon>Clostridia</taxon>
        <taxon>Eubacteriales</taxon>
        <taxon>Desulfitobacteriaceae</taxon>
        <taxon>Desulfitobacterium</taxon>
    </lineage>
</organism>
<evidence type="ECO:0000313" key="9">
    <source>
        <dbReference type="Proteomes" id="UP000010847"/>
    </source>
</evidence>
<evidence type="ECO:0000256" key="3">
    <source>
        <dbReference type="ARBA" id="ARBA00022475"/>
    </source>
</evidence>
<dbReference type="EMBL" id="CP007032">
    <property type="protein sequence ID" value="AHF06626.1"/>
    <property type="molecule type" value="Genomic_DNA"/>
</dbReference>
<feature type="transmembrane region" description="Helical" evidence="7">
    <location>
        <begin position="199"/>
        <end position="219"/>
    </location>
</feature>
<comment type="subcellular location">
    <subcellularLocation>
        <location evidence="1">Cell membrane</location>
        <topology evidence="1">Multi-pass membrane protein</topology>
    </subcellularLocation>
</comment>
<gene>
    <name evidence="8" type="ORF">DESME_05800</name>
</gene>
<dbReference type="InterPro" id="IPR005614">
    <property type="entry name" value="NrfD-like"/>
</dbReference>
<dbReference type="InterPro" id="IPR052049">
    <property type="entry name" value="Electron_transfer_protein"/>
</dbReference>
<evidence type="ECO:0000256" key="4">
    <source>
        <dbReference type="ARBA" id="ARBA00022692"/>
    </source>
</evidence>
<feature type="transmembrane region" description="Helical" evidence="7">
    <location>
        <begin position="156"/>
        <end position="179"/>
    </location>
</feature>
<dbReference type="PANTHER" id="PTHR34856:SF2">
    <property type="entry name" value="PROTEIN NRFD"/>
    <property type="match status" value="1"/>
</dbReference>